<keyword evidence="2" id="KW-1185">Reference proteome</keyword>
<protein>
    <submittedName>
        <fullName evidence="1">Uncharacterized protein</fullName>
    </submittedName>
</protein>
<evidence type="ECO:0000313" key="2">
    <source>
        <dbReference type="Proteomes" id="UP000827835"/>
    </source>
</evidence>
<dbReference type="Pfam" id="PF25708">
    <property type="entry name" value="Phage_T7_Gp5_9"/>
    <property type="match status" value="1"/>
</dbReference>
<accession>A0AAE7RFP0</accession>
<proteinExistence type="predicted"/>
<sequence length="67" mass="7677">MSQLIEQFDNLMSHLNSEDNDMAWDFRELLVDVVGDSEFLNCLVAAGVDNWDGYSEARGMMERSDDE</sequence>
<evidence type="ECO:0000313" key="1">
    <source>
        <dbReference type="EMBL" id="QVV96871.1"/>
    </source>
</evidence>
<name>A0AAE7RFP0_9CAUD</name>
<dbReference type="Proteomes" id="UP000827835">
    <property type="component" value="Segment"/>
</dbReference>
<dbReference type="InterPro" id="IPR058007">
    <property type="entry name" value="Gp5.9"/>
</dbReference>
<dbReference type="EMBL" id="MW258709">
    <property type="protein sequence ID" value="QVV96871.1"/>
    <property type="molecule type" value="Genomic_DNA"/>
</dbReference>
<reference evidence="2" key="1">
    <citation type="journal article" date="2021" name="Viruses">
        <title>Novel Viruses That Lyse Plant and Human Strains of Kosakonia cowanii.</title>
        <authorList>
            <person name="Petrzik K."/>
            <person name="Brazdova S."/>
            <person name="Krawczyk K."/>
        </authorList>
    </citation>
    <scope>NUCLEOTIDE SEQUENCE [LARGE SCALE GENOMIC DNA]</scope>
</reference>
<organism evidence="1 2">
    <name type="scientific">Kosakonia phage Kc166A</name>
    <dbReference type="NCBI Taxonomy" id="2801381"/>
    <lineage>
        <taxon>Viruses</taxon>
        <taxon>Duplodnaviria</taxon>
        <taxon>Heunggongvirae</taxon>
        <taxon>Uroviricota</taxon>
        <taxon>Caudoviricetes</taxon>
        <taxon>Autographivirales</taxon>
        <taxon>Autotranscriptaviridae</taxon>
        <taxon>Studiervirinae</taxon>
        <taxon>Kayfunavirus</taxon>
        <taxon>Kayfunavirus Kc166A</taxon>
    </lineage>
</organism>